<dbReference type="PANTHER" id="PTHR44427:SF1">
    <property type="entry name" value="CARCINOEMBRYONIC ANTIGEN-RELATED CELL ADHESION MOLECULE 1"/>
    <property type="match status" value="1"/>
</dbReference>
<dbReference type="Pfam" id="PF07686">
    <property type="entry name" value="V-set"/>
    <property type="match status" value="1"/>
</dbReference>
<name>A0AAV6ZGN6_ENGPU</name>
<proteinExistence type="inferred from homology"/>
<keyword evidence="5" id="KW-0472">Membrane</keyword>
<comment type="similarity">
    <text evidence="4">Belongs to the immunoglobulin superfamily. CEA family.</text>
</comment>
<dbReference type="InterPro" id="IPR050831">
    <property type="entry name" value="CEA_cell_adhesion"/>
</dbReference>
<keyword evidence="3" id="KW-0393">Immunoglobulin domain</keyword>
<comment type="caution">
    <text evidence="7">The sequence shown here is derived from an EMBL/GenBank/DDBJ whole genome shotgun (WGS) entry which is preliminary data.</text>
</comment>
<evidence type="ECO:0000256" key="4">
    <source>
        <dbReference type="ARBA" id="ARBA00038222"/>
    </source>
</evidence>
<evidence type="ECO:0000256" key="3">
    <source>
        <dbReference type="ARBA" id="ARBA00023319"/>
    </source>
</evidence>
<dbReference type="Gene3D" id="2.60.40.10">
    <property type="entry name" value="Immunoglobulins"/>
    <property type="match status" value="1"/>
</dbReference>
<sequence>MTVLLVLTPSVFGIKIEIYPPSPRINQTVILNVLDVDGALLVTDWYRGQGTGADQLIISLQTNGSKINKNLAGFTDVDLFSNGSLQIRNAQRIHNGHYTVSVLTAKGPSQETTLLTLQDPSGGLSPGAIAGIVLAVIAAIGIVIGGAFYVSKKNKGKTENREPALH</sequence>
<evidence type="ECO:0000313" key="8">
    <source>
        <dbReference type="Proteomes" id="UP000824782"/>
    </source>
</evidence>
<dbReference type="PANTHER" id="PTHR44427">
    <property type="entry name" value="CARCINOEMBRYONIC ANTIGEN-RELATED CELL ADHESION MOLECULE 19"/>
    <property type="match status" value="1"/>
</dbReference>
<dbReference type="Proteomes" id="UP000824782">
    <property type="component" value="Unassembled WGS sequence"/>
</dbReference>
<accession>A0AAV6ZGN6</accession>
<keyword evidence="8" id="KW-1185">Reference proteome</keyword>
<reference evidence="7" key="1">
    <citation type="thesis" date="2020" institute="ProQuest LLC" country="789 East Eisenhower Parkway, Ann Arbor, MI, USA">
        <title>Comparative Genomics and Chromosome Evolution.</title>
        <authorList>
            <person name="Mudd A.B."/>
        </authorList>
    </citation>
    <scope>NUCLEOTIDE SEQUENCE</scope>
    <source>
        <strain evidence="7">237g6f4</strain>
        <tissue evidence="7">Blood</tissue>
    </source>
</reference>
<dbReference type="InterPro" id="IPR013106">
    <property type="entry name" value="Ig_V-set"/>
</dbReference>
<feature type="transmembrane region" description="Helical" evidence="5">
    <location>
        <begin position="128"/>
        <end position="151"/>
    </location>
</feature>
<feature type="domain" description="Immunoglobulin V-set" evidence="6">
    <location>
        <begin position="39"/>
        <end position="113"/>
    </location>
</feature>
<gene>
    <name evidence="7" type="ORF">GDO81_020497</name>
</gene>
<keyword evidence="5" id="KW-0812">Transmembrane</keyword>
<evidence type="ECO:0000256" key="2">
    <source>
        <dbReference type="ARBA" id="ARBA00023180"/>
    </source>
</evidence>
<dbReference type="InterPro" id="IPR036179">
    <property type="entry name" value="Ig-like_dom_sf"/>
</dbReference>
<dbReference type="InterPro" id="IPR013783">
    <property type="entry name" value="Ig-like_fold"/>
</dbReference>
<dbReference type="EMBL" id="WNYA01001484">
    <property type="protein sequence ID" value="KAG8545691.1"/>
    <property type="molecule type" value="Genomic_DNA"/>
</dbReference>
<keyword evidence="2" id="KW-0325">Glycoprotein</keyword>
<keyword evidence="5" id="KW-1133">Transmembrane helix</keyword>
<evidence type="ECO:0000313" key="7">
    <source>
        <dbReference type="EMBL" id="KAG8545691.1"/>
    </source>
</evidence>
<evidence type="ECO:0000259" key="6">
    <source>
        <dbReference type="Pfam" id="PF07686"/>
    </source>
</evidence>
<evidence type="ECO:0000256" key="1">
    <source>
        <dbReference type="ARBA" id="ARBA00022729"/>
    </source>
</evidence>
<dbReference type="AlphaFoldDB" id="A0AAV6ZGN6"/>
<dbReference type="SUPFAM" id="SSF48726">
    <property type="entry name" value="Immunoglobulin"/>
    <property type="match status" value="1"/>
</dbReference>
<evidence type="ECO:0000256" key="5">
    <source>
        <dbReference type="SAM" id="Phobius"/>
    </source>
</evidence>
<protein>
    <recommendedName>
        <fullName evidence="6">Immunoglobulin V-set domain-containing protein</fullName>
    </recommendedName>
</protein>
<keyword evidence="1" id="KW-0732">Signal</keyword>
<organism evidence="7 8">
    <name type="scientific">Engystomops pustulosus</name>
    <name type="common">Tungara frog</name>
    <name type="synonym">Physalaemus pustulosus</name>
    <dbReference type="NCBI Taxonomy" id="76066"/>
    <lineage>
        <taxon>Eukaryota</taxon>
        <taxon>Metazoa</taxon>
        <taxon>Chordata</taxon>
        <taxon>Craniata</taxon>
        <taxon>Vertebrata</taxon>
        <taxon>Euteleostomi</taxon>
        <taxon>Amphibia</taxon>
        <taxon>Batrachia</taxon>
        <taxon>Anura</taxon>
        <taxon>Neobatrachia</taxon>
        <taxon>Hyloidea</taxon>
        <taxon>Leptodactylidae</taxon>
        <taxon>Leiuperinae</taxon>
        <taxon>Engystomops</taxon>
    </lineage>
</organism>